<feature type="transmembrane region" description="Helical" evidence="1">
    <location>
        <begin position="7"/>
        <end position="29"/>
    </location>
</feature>
<evidence type="ECO:0000313" key="2">
    <source>
        <dbReference type="EMBL" id="WFP08187.1"/>
    </source>
</evidence>
<sequence>MKNFIRYMALHIAAFTVQCILVVYCLAYAEYVMAVLFSIAAICSAALGRIAWKNYRAFIADGRIQPAPVQRDGDGYWTHPAFPSFDEGQSDAATAWYKSQRLETCIAYLESEDGGHPACVSYWGNEDAGIDISAWQPPKPKGWGWFILSIHDTEDWGPVCVWVRHAAAQQSQRKEA</sequence>
<keyword evidence="1" id="KW-1133">Transmembrane helix</keyword>
<dbReference type="EMBL" id="CP121261">
    <property type="protein sequence ID" value="WFP08187.1"/>
    <property type="molecule type" value="Genomic_DNA"/>
</dbReference>
<accession>A0ABY8GTP9</accession>
<name>A0ABY8GTP9_9BURK</name>
<protein>
    <submittedName>
        <fullName evidence="2">Uncharacterized protein</fullName>
    </submittedName>
</protein>
<keyword evidence="3" id="KW-1185">Reference proteome</keyword>
<dbReference type="Proteomes" id="UP001214170">
    <property type="component" value="Chromosome"/>
</dbReference>
<feature type="transmembrane region" description="Helical" evidence="1">
    <location>
        <begin position="35"/>
        <end position="52"/>
    </location>
</feature>
<evidence type="ECO:0000256" key="1">
    <source>
        <dbReference type="SAM" id="Phobius"/>
    </source>
</evidence>
<organism evidence="2 3">
    <name type="scientific">Achromobacter spanius</name>
    <dbReference type="NCBI Taxonomy" id="217203"/>
    <lineage>
        <taxon>Bacteria</taxon>
        <taxon>Pseudomonadati</taxon>
        <taxon>Pseudomonadota</taxon>
        <taxon>Betaproteobacteria</taxon>
        <taxon>Burkholderiales</taxon>
        <taxon>Alcaligenaceae</taxon>
        <taxon>Achromobacter</taxon>
    </lineage>
</organism>
<dbReference type="RefSeq" id="WP_268078992.1">
    <property type="nucleotide sequence ID" value="NZ_CP106885.1"/>
</dbReference>
<gene>
    <name evidence="2" type="ORF">P8T11_28520</name>
</gene>
<keyword evidence="1" id="KW-0812">Transmembrane</keyword>
<reference evidence="2 3" key="1">
    <citation type="submission" date="2023-03" db="EMBL/GenBank/DDBJ databases">
        <title>Achromobacter spanius LIG8.</title>
        <authorList>
            <person name="Shrestha S."/>
        </authorList>
    </citation>
    <scope>NUCLEOTIDE SEQUENCE [LARGE SCALE GENOMIC DNA]</scope>
    <source>
        <strain evidence="2 3">LIG8</strain>
    </source>
</reference>
<evidence type="ECO:0000313" key="3">
    <source>
        <dbReference type="Proteomes" id="UP001214170"/>
    </source>
</evidence>
<keyword evidence="1" id="KW-0472">Membrane</keyword>
<proteinExistence type="predicted"/>